<comment type="similarity">
    <text evidence="1">Belongs to the NADH dehydrogenase family.</text>
</comment>
<dbReference type="Gene3D" id="3.50.50.100">
    <property type="match status" value="1"/>
</dbReference>
<evidence type="ECO:0000313" key="7">
    <source>
        <dbReference type="EMBL" id="SEJ56855.1"/>
    </source>
</evidence>
<dbReference type="PANTHER" id="PTHR43706:SF45">
    <property type="entry name" value="NADH DEHYDROGENASE-LIKE PROTEIN RV1812C"/>
    <property type="match status" value="1"/>
</dbReference>
<dbReference type="InterPro" id="IPR045024">
    <property type="entry name" value="NDH-2"/>
</dbReference>
<keyword evidence="8" id="KW-1185">Reference proteome</keyword>
<name>A0A1H7A738_9ACTN</name>
<accession>A0A1H7A738</accession>
<sequence length="485" mass="53301">MTTCAAVSAVVCAAWVARVTAGLCSVTEEGCERDYRSRWGNDGSVTPKRILVVGAGHVGLYAALRLSKKLSSREAEVIVVDPQPHMTYQPFLPEAAAGNISPRHSVVPLRRELRRCTVVAGAVTRIDHASRTATVQPIIGPPRDIAYDHVVIAPGSVSRTLPIPGLHEHGIGFKTIGEAIYLRNHVLEQLDVAAATTDPEVRRRALTFVFVGGGYAGIEALAEMEDMARHALKYYPELNTSDMRWVLVEATQRVLPEVDRDMGAYTVQQLLKRDMDIRLDTRLESCVDGVVKLSDGDSFSSDTIVWTAGVKPSPMLDATDFPREERRRVTCLPTLQVVDGDRVVEGAWSAGDCAAVPDLTKPPGNYCSPSAQHAVRQAQRMADNIVAVIRGREPVDYKHKHAGSVASLGLHKGVAQVYGIKMTGWPAWFMHRTYHMSRIPSLNRKVRVVVDWTLAFFLKREVVALGQLHDPREEFAEASQPPAKV</sequence>
<evidence type="ECO:0000256" key="1">
    <source>
        <dbReference type="ARBA" id="ARBA00005272"/>
    </source>
</evidence>
<evidence type="ECO:0000256" key="4">
    <source>
        <dbReference type="ARBA" id="ARBA00023002"/>
    </source>
</evidence>
<dbReference type="InterPro" id="IPR036188">
    <property type="entry name" value="FAD/NAD-bd_sf"/>
</dbReference>
<dbReference type="Proteomes" id="UP000198707">
    <property type="component" value="Unassembled WGS sequence"/>
</dbReference>
<keyword evidence="5" id="KW-0520">NAD</keyword>
<evidence type="ECO:0000256" key="2">
    <source>
        <dbReference type="ARBA" id="ARBA00022630"/>
    </source>
</evidence>
<evidence type="ECO:0000256" key="5">
    <source>
        <dbReference type="ARBA" id="ARBA00023027"/>
    </source>
</evidence>
<evidence type="ECO:0000313" key="8">
    <source>
        <dbReference type="Proteomes" id="UP000198707"/>
    </source>
</evidence>
<protein>
    <submittedName>
        <fullName evidence="7">NADH dehydrogenase</fullName>
    </submittedName>
</protein>
<dbReference type="GO" id="GO:0003954">
    <property type="term" value="F:NADH dehydrogenase activity"/>
    <property type="evidence" value="ECO:0007669"/>
    <property type="project" value="InterPro"/>
</dbReference>
<evidence type="ECO:0000259" key="6">
    <source>
        <dbReference type="Pfam" id="PF07992"/>
    </source>
</evidence>
<dbReference type="Pfam" id="PF07992">
    <property type="entry name" value="Pyr_redox_2"/>
    <property type="match status" value="1"/>
</dbReference>
<feature type="domain" description="FAD/NAD(P)-binding" evidence="6">
    <location>
        <begin position="49"/>
        <end position="377"/>
    </location>
</feature>
<organism evidence="7 8">
    <name type="scientific">Micromonospora phaseoli</name>
    <dbReference type="NCBI Taxonomy" id="1144548"/>
    <lineage>
        <taxon>Bacteria</taxon>
        <taxon>Bacillati</taxon>
        <taxon>Actinomycetota</taxon>
        <taxon>Actinomycetes</taxon>
        <taxon>Micromonosporales</taxon>
        <taxon>Micromonosporaceae</taxon>
        <taxon>Micromonospora</taxon>
    </lineage>
</organism>
<evidence type="ECO:0000256" key="3">
    <source>
        <dbReference type="ARBA" id="ARBA00022827"/>
    </source>
</evidence>
<reference evidence="8" key="1">
    <citation type="submission" date="2016-10" db="EMBL/GenBank/DDBJ databases">
        <authorList>
            <person name="Varghese N."/>
            <person name="Submissions S."/>
        </authorList>
    </citation>
    <scope>NUCLEOTIDE SEQUENCE [LARGE SCALE GENOMIC DNA]</scope>
    <source>
        <strain evidence="8">CGMCC 4.7038</strain>
    </source>
</reference>
<dbReference type="STRING" id="1144548.SAMN05443287_105289"/>
<proteinExistence type="inferred from homology"/>
<keyword evidence="3" id="KW-0274">FAD</keyword>
<keyword evidence="4" id="KW-0560">Oxidoreductase</keyword>
<dbReference type="PANTHER" id="PTHR43706">
    <property type="entry name" value="NADH DEHYDROGENASE"/>
    <property type="match status" value="1"/>
</dbReference>
<dbReference type="EMBL" id="FNYV01000005">
    <property type="protein sequence ID" value="SEJ56855.1"/>
    <property type="molecule type" value="Genomic_DNA"/>
</dbReference>
<dbReference type="AlphaFoldDB" id="A0A1H7A738"/>
<dbReference type="SUPFAM" id="SSF51905">
    <property type="entry name" value="FAD/NAD(P)-binding domain"/>
    <property type="match status" value="2"/>
</dbReference>
<dbReference type="PRINTS" id="PR00368">
    <property type="entry name" value="FADPNR"/>
</dbReference>
<keyword evidence="2" id="KW-0285">Flavoprotein</keyword>
<gene>
    <name evidence="7" type="ORF">SAMN05443287_105289</name>
</gene>
<dbReference type="InterPro" id="IPR023753">
    <property type="entry name" value="FAD/NAD-binding_dom"/>
</dbReference>